<dbReference type="Pfam" id="PF02254">
    <property type="entry name" value="TrkA_N"/>
    <property type="match status" value="1"/>
</dbReference>
<dbReference type="AlphaFoldDB" id="R4Z476"/>
<name>R4Z476_9ACTN</name>
<keyword evidence="2" id="KW-0812">Transmembrane</keyword>
<dbReference type="InterPro" id="IPR036291">
    <property type="entry name" value="NAD(P)-bd_dom_sf"/>
</dbReference>
<keyword evidence="5" id="KW-1185">Reference proteome</keyword>
<dbReference type="InterPro" id="IPR050721">
    <property type="entry name" value="Trk_Ktr_HKT_K-transport"/>
</dbReference>
<dbReference type="GO" id="GO:0006813">
    <property type="term" value="P:potassium ion transport"/>
    <property type="evidence" value="ECO:0007669"/>
    <property type="project" value="InterPro"/>
</dbReference>
<proteinExistence type="predicted"/>
<dbReference type="EMBL" id="CANL01000078">
    <property type="protein sequence ID" value="CCM65490.1"/>
    <property type="molecule type" value="Genomic_DNA"/>
</dbReference>
<evidence type="ECO:0000256" key="1">
    <source>
        <dbReference type="SAM" id="MobiDB-lite"/>
    </source>
</evidence>
<feature type="domain" description="RCK N-terminal" evidence="3">
    <location>
        <begin position="113"/>
        <end position="197"/>
    </location>
</feature>
<dbReference type="Proteomes" id="UP000018291">
    <property type="component" value="Unassembled WGS sequence"/>
</dbReference>
<keyword evidence="2" id="KW-0472">Membrane</keyword>
<keyword evidence="2" id="KW-1133">Transmembrane helix</keyword>
<protein>
    <recommendedName>
        <fullName evidence="3">RCK N-terminal domain-containing protein</fullName>
    </recommendedName>
</protein>
<comment type="caution">
    <text evidence="4">The sequence shown here is derived from an EMBL/GenBank/DDBJ whole genome shotgun (WGS) entry which is preliminary data.</text>
</comment>
<sequence>MNSLRRAREWLGRWVWIISAALLAASAMWLGFNGVTQLLPGSPHSARALHTIELFTLNGPSRSDGGTEPLALVIGRILAPLSLAIFGLRLTAPLYRRRLRLFRTTLPWRRHTVICGLSDSGTRIAAALLRTHKYGSRIRRRRHSVVVIDPDPDEARRRIVEQSGGSVLEGDASDPSALRRARSSNAGDVFITVDDDGLARRIRDAVIGLGSPGQRESSAVIRMHVRDPWARRHLQLQAIKSPHQDFELEYFGVHEHAYDELFTNASDMAAVFERYDSAHDRPVVVMGDGRQALDCLRSLVGRTQATLDVRLDGLGSPILPRTFAGRSHTIVIAGPDSATIREEGRLAIPTAVRESFTLLAHEHSGTALGARNYITGGFAELPAHPRWVFIASERSDNLFLADHIRELLPDDVHLAVAVDGEPHLMGSRSFAREGPPLWQTESPVTLYFDEYEGLLDDPSGDDRGRLGLIDDLAQARHRSLNNDGRSWRDLEVKDRRECRQFMLSLCRQMIDRGWTMTLAAYDRAPSAASISSDGSPSSIGPNDAPDPITCSSPLPDWKSAAVEQADEDLRHWSHQWWGDRTALTGVNSNCHWGGDGLGSAGEGQPSYINWFHSNLLVANPPNAHARSR</sequence>
<dbReference type="PANTHER" id="PTHR43833">
    <property type="entry name" value="POTASSIUM CHANNEL PROTEIN 2-RELATED-RELATED"/>
    <property type="match status" value="1"/>
</dbReference>
<dbReference type="OrthoDB" id="9784339at2"/>
<evidence type="ECO:0000313" key="4">
    <source>
        <dbReference type="EMBL" id="CCM65490.1"/>
    </source>
</evidence>
<dbReference type="STRING" id="1229780.BN381_80020"/>
<evidence type="ECO:0000256" key="2">
    <source>
        <dbReference type="SAM" id="Phobius"/>
    </source>
</evidence>
<dbReference type="SUPFAM" id="SSF51735">
    <property type="entry name" value="NAD(P)-binding Rossmann-fold domains"/>
    <property type="match status" value="1"/>
</dbReference>
<dbReference type="PANTHER" id="PTHR43833:SF11">
    <property type="entry name" value="VOLTAGE-GATED POTASSIUM CHANNEL KCH"/>
    <property type="match status" value="1"/>
</dbReference>
<dbReference type="InterPro" id="IPR003148">
    <property type="entry name" value="RCK_N"/>
</dbReference>
<accession>R4Z476</accession>
<organism evidence="4 5">
    <name type="scientific">Candidatus Neomicrothrix parvicella RN1</name>
    <dbReference type="NCBI Taxonomy" id="1229780"/>
    <lineage>
        <taxon>Bacteria</taxon>
        <taxon>Bacillati</taxon>
        <taxon>Actinomycetota</taxon>
        <taxon>Acidimicrobiia</taxon>
        <taxon>Acidimicrobiales</taxon>
        <taxon>Microthrixaceae</taxon>
        <taxon>Candidatus Neomicrothrix</taxon>
    </lineage>
</organism>
<dbReference type="RefSeq" id="WP_012230240.1">
    <property type="nucleotide sequence ID" value="NZ_HG422565.1"/>
</dbReference>
<gene>
    <name evidence="4" type="ORF">BN381_80020</name>
</gene>
<evidence type="ECO:0000313" key="5">
    <source>
        <dbReference type="Proteomes" id="UP000018291"/>
    </source>
</evidence>
<dbReference type="HOGENOM" id="CLU_435275_0_0_11"/>
<feature type="transmembrane region" description="Helical" evidence="2">
    <location>
        <begin position="12"/>
        <end position="32"/>
    </location>
</feature>
<reference evidence="4 5" key="1">
    <citation type="journal article" date="2013" name="ISME J.">
        <title>Metabolic model for the filamentous 'Candidatus Microthrix parvicella' based on genomic and metagenomic analyses.</title>
        <authorList>
            <person name="Jon McIlroy S."/>
            <person name="Kristiansen R."/>
            <person name="Albertsen M."/>
            <person name="Michael Karst S."/>
            <person name="Rossetti S."/>
            <person name="Lund Nielsen J."/>
            <person name="Tandoi V."/>
            <person name="James Seviour R."/>
            <person name="Nielsen P.H."/>
        </authorList>
    </citation>
    <scope>NUCLEOTIDE SEQUENCE [LARGE SCALE GENOMIC DNA]</scope>
    <source>
        <strain evidence="4 5">RN1</strain>
    </source>
</reference>
<feature type="compositionally biased region" description="Low complexity" evidence="1">
    <location>
        <begin position="527"/>
        <end position="541"/>
    </location>
</feature>
<evidence type="ECO:0000259" key="3">
    <source>
        <dbReference type="Pfam" id="PF02254"/>
    </source>
</evidence>
<dbReference type="Gene3D" id="3.40.50.720">
    <property type="entry name" value="NAD(P)-binding Rossmann-like Domain"/>
    <property type="match status" value="1"/>
</dbReference>
<feature type="region of interest" description="Disordered" evidence="1">
    <location>
        <begin position="527"/>
        <end position="555"/>
    </location>
</feature>